<gene>
    <name evidence="1" type="ORF">FB475_5225</name>
</gene>
<name>A0A542EAD2_9ACTN</name>
<dbReference type="Proteomes" id="UP000316298">
    <property type="component" value="Unassembled WGS sequence"/>
</dbReference>
<comment type="caution">
    <text evidence="1">The sequence shown here is derived from an EMBL/GenBank/DDBJ whole genome shotgun (WGS) entry which is preliminary data.</text>
</comment>
<evidence type="ECO:0000313" key="2">
    <source>
        <dbReference type="Proteomes" id="UP000316298"/>
    </source>
</evidence>
<accession>A0A542EAD2</accession>
<keyword evidence="2" id="KW-1185">Reference proteome</keyword>
<proteinExistence type="predicted"/>
<dbReference type="AlphaFoldDB" id="A0A542EAD2"/>
<dbReference type="EMBL" id="VFMM01000002">
    <property type="protein sequence ID" value="TQJ12285.1"/>
    <property type="molecule type" value="Genomic_DNA"/>
</dbReference>
<reference evidence="1 2" key="1">
    <citation type="submission" date="2019-06" db="EMBL/GenBank/DDBJ databases">
        <title>Sequencing the genomes of 1000 actinobacteria strains.</title>
        <authorList>
            <person name="Klenk H.-P."/>
        </authorList>
    </citation>
    <scope>NUCLEOTIDE SEQUENCE [LARGE SCALE GENOMIC DNA]</scope>
    <source>
        <strain evidence="1 2">DSM 17305</strain>
    </source>
</reference>
<evidence type="ECO:0000313" key="1">
    <source>
        <dbReference type="EMBL" id="TQJ12285.1"/>
    </source>
</evidence>
<dbReference type="RefSeq" id="WP_185759474.1">
    <property type="nucleotide sequence ID" value="NZ_VFMM01000002.1"/>
</dbReference>
<sequence>MRSLMAVGWLRVRPLTATKPAVSWLWVRRLRVSWLVRRLRASRLRARALTVKRRQVTWLRDGRLTARLLRLTVSPLTAKFLRLTVSPVTGSAVTVRLVRLRVGRLRGSRRN</sequence>
<protein>
    <submittedName>
        <fullName evidence="1">Uncharacterized protein</fullName>
    </submittedName>
</protein>
<organism evidence="1 2">
    <name type="scientific">Kribbella jejuensis</name>
    <dbReference type="NCBI Taxonomy" id="236068"/>
    <lineage>
        <taxon>Bacteria</taxon>
        <taxon>Bacillati</taxon>
        <taxon>Actinomycetota</taxon>
        <taxon>Actinomycetes</taxon>
        <taxon>Propionibacteriales</taxon>
        <taxon>Kribbellaceae</taxon>
        <taxon>Kribbella</taxon>
    </lineage>
</organism>